<feature type="chain" id="PRO_5034491726" evidence="1">
    <location>
        <begin position="20"/>
        <end position="820"/>
    </location>
</feature>
<keyword evidence="1" id="KW-0732">Signal</keyword>
<dbReference type="AlphaFoldDB" id="A0A8H6W5X8"/>
<dbReference type="GO" id="GO:0005634">
    <property type="term" value="C:nucleus"/>
    <property type="evidence" value="ECO:0007669"/>
    <property type="project" value="TreeGrafter"/>
</dbReference>
<feature type="domain" description="Glycosyl hydrolase family 92" evidence="2">
    <location>
        <begin position="392"/>
        <end position="796"/>
    </location>
</feature>
<dbReference type="InterPro" id="IPR041371">
    <property type="entry name" value="GH92_N"/>
</dbReference>
<dbReference type="GO" id="GO:0005975">
    <property type="term" value="P:carbohydrate metabolic process"/>
    <property type="evidence" value="ECO:0007669"/>
    <property type="project" value="InterPro"/>
</dbReference>
<evidence type="ECO:0000259" key="2">
    <source>
        <dbReference type="Pfam" id="PF07971"/>
    </source>
</evidence>
<dbReference type="PANTHER" id="PTHR12143:SF25">
    <property type="entry name" value="FAMILY PROTEIN, PUTATIVE (AFU_ORTHOLOGUE AFUA_1G10790)-RELATED"/>
    <property type="match status" value="1"/>
</dbReference>
<dbReference type="Pfam" id="PF07971">
    <property type="entry name" value="Glyco_hydro_92"/>
    <property type="match status" value="1"/>
</dbReference>
<proteinExistence type="predicted"/>
<dbReference type="GO" id="GO:0000224">
    <property type="term" value="F:peptide-N4-(N-acetyl-beta-glucosaminyl)asparagine amidase activity"/>
    <property type="evidence" value="ECO:0007669"/>
    <property type="project" value="TreeGrafter"/>
</dbReference>
<dbReference type="Gene3D" id="1.20.1610.10">
    <property type="entry name" value="alpha-1,2-mannosidases domains"/>
    <property type="match status" value="1"/>
</dbReference>
<feature type="signal peptide" evidence="1">
    <location>
        <begin position="1"/>
        <end position="19"/>
    </location>
</feature>
<dbReference type="Proteomes" id="UP000613580">
    <property type="component" value="Unassembled WGS sequence"/>
</dbReference>
<gene>
    <name evidence="4" type="ORF">HMN09_00933300</name>
</gene>
<evidence type="ECO:0000313" key="5">
    <source>
        <dbReference type="Proteomes" id="UP000613580"/>
    </source>
</evidence>
<dbReference type="GO" id="GO:0030246">
    <property type="term" value="F:carbohydrate binding"/>
    <property type="evidence" value="ECO:0007669"/>
    <property type="project" value="InterPro"/>
</dbReference>
<comment type="caution">
    <text evidence="4">The sequence shown here is derived from an EMBL/GenBank/DDBJ whole genome shotgun (WGS) entry which is preliminary data.</text>
</comment>
<evidence type="ECO:0000313" key="4">
    <source>
        <dbReference type="EMBL" id="KAF7300489.1"/>
    </source>
</evidence>
<keyword evidence="5" id="KW-1185">Reference proteome</keyword>
<dbReference type="PANTHER" id="PTHR12143">
    <property type="entry name" value="PEPTIDE N-GLYCANASE PNGASE -RELATED"/>
    <property type="match status" value="1"/>
</dbReference>
<dbReference type="EMBL" id="JACAZE010000013">
    <property type="protein sequence ID" value="KAF7300489.1"/>
    <property type="molecule type" value="Genomic_DNA"/>
</dbReference>
<evidence type="ECO:0000259" key="3">
    <source>
        <dbReference type="Pfam" id="PF17678"/>
    </source>
</evidence>
<dbReference type="InterPro" id="IPR012939">
    <property type="entry name" value="Glyco_hydro_92"/>
</dbReference>
<dbReference type="SUPFAM" id="SSF48208">
    <property type="entry name" value="Six-hairpin glycosidases"/>
    <property type="match status" value="1"/>
</dbReference>
<accession>A0A8H6W5X8</accession>
<sequence length="820" mass="89253">MRTSVSVAAFGVVAAAASAFDPLQHVNLFIGTSNGGNVFPGATVPHGMVKVGMDTDGDNFAGYDPNPLANVTGFSQLHQSGTGGAVPLSNFKLFPIPECPVNNNHFEQCLTFISGRKTLRKLLPSGLPDDFASPGYFSTNLSTDVRAELTATRRTALHRSRASSPELSIDPTTGRMLASGNYATSFGIARYNAYACVDFRGEGDGYDFSGPSEWGPYKINYPDLNGVNLLQHYYSWGSEHGGLMFFPANPNGSPSSILVRVGVSFISTAQASQNAEEIPDFDFAGVVSDAEDQWRDILNRVQVNSTGVDDDTVTLLVSLPDAYRPWRLHWRKPQMELNRTLLRRVLLQLYVFCLLLAVCACAHVTKGHLPDAIPPRMSVSSLTTAVLTTLQMSLDDPENFAHIVRGMINIQQHQGWLPEAREAGQQQFIQGGSDGDEILAEFYVKFSKYAAALNVSATDLYNALLADAEDTPPNWNLQGRQADVWKEKGYIPSDTTYAGGANTKQVSRALEYAFDDFAISQVAKMMGKTADAKKYASRAQNFHNSWNENVTLSSTSTGSGLPPNNSVVAGFFQPRFANGTWNFTDPRHCSVHDPTQSTCFLNAIRRDGFYESSPIVYSQYVPQDTAALIALQGGPDAFTARLDWIFTSSYFDPTDEPSQQIPFMYHYANAPGQSTQRSRQLIASSFNTSLNGLPGNDDSGAMASYVVWYLAGMYPLPATQQILLSSPYFPEISFTNPLLGKTTTLRTKNFVGNPTNGTGGTVFVKSVSVNGKPYKSNCYLDWDVFTSGSLVEIEVTDDIGVTCGEGKDALPPSLSTGGYD</sequence>
<dbReference type="InterPro" id="IPR008928">
    <property type="entry name" value="6-hairpin_glycosidase_sf"/>
</dbReference>
<dbReference type="InterPro" id="IPR014718">
    <property type="entry name" value="GH-type_carb-bd"/>
</dbReference>
<protein>
    <submittedName>
        <fullName evidence="4">Glycoside hydrolase family 92 protein</fullName>
    </submittedName>
</protein>
<reference evidence="4" key="1">
    <citation type="submission" date="2020-05" db="EMBL/GenBank/DDBJ databases">
        <title>Mycena genomes resolve the evolution of fungal bioluminescence.</title>
        <authorList>
            <person name="Tsai I.J."/>
        </authorList>
    </citation>
    <scope>NUCLEOTIDE SEQUENCE</scope>
    <source>
        <strain evidence="4">110903Hualien_Pintung</strain>
    </source>
</reference>
<keyword evidence="4" id="KW-0378">Hydrolase</keyword>
<dbReference type="GO" id="GO:0006516">
    <property type="term" value="P:glycoprotein catabolic process"/>
    <property type="evidence" value="ECO:0007669"/>
    <property type="project" value="TreeGrafter"/>
</dbReference>
<evidence type="ECO:0000256" key="1">
    <source>
        <dbReference type="SAM" id="SignalP"/>
    </source>
</evidence>
<dbReference type="Pfam" id="PF17678">
    <property type="entry name" value="Glyco_hydro_92N"/>
    <property type="match status" value="1"/>
</dbReference>
<feature type="domain" description="Glycosyl hydrolase family 92 N-terminal" evidence="3">
    <location>
        <begin position="25"/>
        <end position="209"/>
    </location>
</feature>
<dbReference type="Gene3D" id="2.70.98.10">
    <property type="match status" value="2"/>
</dbReference>
<dbReference type="Gene3D" id="1.20.1050.60">
    <property type="entry name" value="alpha-1,2-mannosidase"/>
    <property type="match status" value="1"/>
</dbReference>
<dbReference type="GO" id="GO:0005829">
    <property type="term" value="C:cytosol"/>
    <property type="evidence" value="ECO:0007669"/>
    <property type="project" value="TreeGrafter"/>
</dbReference>
<name>A0A8H6W5X8_MYCCL</name>
<dbReference type="InterPro" id="IPR050883">
    <property type="entry name" value="PNGase"/>
</dbReference>
<dbReference type="OrthoDB" id="449263at2759"/>
<organism evidence="4 5">
    <name type="scientific">Mycena chlorophos</name>
    <name type="common">Agaric fungus</name>
    <name type="synonym">Agaricus chlorophos</name>
    <dbReference type="NCBI Taxonomy" id="658473"/>
    <lineage>
        <taxon>Eukaryota</taxon>
        <taxon>Fungi</taxon>
        <taxon>Dikarya</taxon>
        <taxon>Basidiomycota</taxon>
        <taxon>Agaricomycotina</taxon>
        <taxon>Agaricomycetes</taxon>
        <taxon>Agaricomycetidae</taxon>
        <taxon>Agaricales</taxon>
        <taxon>Marasmiineae</taxon>
        <taxon>Mycenaceae</taxon>
        <taxon>Mycena</taxon>
    </lineage>
</organism>